<protein>
    <submittedName>
        <fullName evidence="2">Uncharacterized protein</fullName>
    </submittedName>
</protein>
<comment type="caution">
    <text evidence="2">The sequence shown here is derived from an EMBL/GenBank/DDBJ whole genome shotgun (WGS) entry which is preliminary data.</text>
</comment>
<dbReference type="PANTHER" id="PTHR33670">
    <property type="entry name" value="SPLICING FACTOR, PROLINE- AND GLUTAMINE-RICH-LIKE"/>
    <property type="match status" value="1"/>
</dbReference>
<accession>A0A9Q1QCE9</accession>
<keyword evidence="3" id="KW-1185">Reference proteome</keyword>
<dbReference type="PANTHER" id="PTHR33670:SF15">
    <property type="entry name" value="OS02G0797600 PROTEIN"/>
    <property type="match status" value="1"/>
</dbReference>
<feature type="compositionally biased region" description="Basic and acidic residues" evidence="1">
    <location>
        <begin position="7"/>
        <end position="17"/>
    </location>
</feature>
<evidence type="ECO:0000256" key="1">
    <source>
        <dbReference type="SAM" id="MobiDB-lite"/>
    </source>
</evidence>
<evidence type="ECO:0000313" key="3">
    <source>
        <dbReference type="Proteomes" id="UP001153076"/>
    </source>
</evidence>
<dbReference type="OrthoDB" id="1935097at2759"/>
<sequence>MATAILRSHDLFRERYGPRSSHSANPKPNPNPRINNASRCRRRKRGSLDSGRRSSRDNMSLSSPLGQAKGLVVGQVKILKRGEEFKPRMFFAVDDDDDLALDLGSTHRLGPDPKVVQKQIRVPDLYAGPTSLVSSPPPSDLPFPSALVRSRAMESDLRKFCLDDDTRGLWE</sequence>
<name>A0A9Q1QCE9_9CARY</name>
<evidence type="ECO:0000313" key="2">
    <source>
        <dbReference type="EMBL" id="KAJ8437128.1"/>
    </source>
</evidence>
<proteinExistence type="predicted"/>
<organism evidence="2 3">
    <name type="scientific">Carnegiea gigantea</name>
    <dbReference type="NCBI Taxonomy" id="171969"/>
    <lineage>
        <taxon>Eukaryota</taxon>
        <taxon>Viridiplantae</taxon>
        <taxon>Streptophyta</taxon>
        <taxon>Embryophyta</taxon>
        <taxon>Tracheophyta</taxon>
        <taxon>Spermatophyta</taxon>
        <taxon>Magnoliopsida</taxon>
        <taxon>eudicotyledons</taxon>
        <taxon>Gunneridae</taxon>
        <taxon>Pentapetalae</taxon>
        <taxon>Caryophyllales</taxon>
        <taxon>Cactineae</taxon>
        <taxon>Cactaceae</taxon>
        <taxon>Cactoideae</taxon>
        <taxon>Echinocereeae</taxon>
        <taxon>Carnegiea</taxon>
    </lineage>
</organism>
<dbReference type="Proteomes" id="UP001153076">
    <property type="component" value="Unassembled WGS sequence"/>
</dbReference>
<gene>
    <name evidence="2" type="ORF">Cgig2_016871</name>
</gene>
<feature type="region of interest" description="Disordered" evidence="1">
    <location>
        <begin position="1"/>
        <end position="66"/>
    </location>
</feature>
<feature type="compositionally biased region" description="Basic and acidic residues" evidence="1">
    <location>
        <begin position="46"/>
        <end position="56"/>
    </location>
</feature>
<dbReference type="AlphaFoldDB" id="A0A9Q1QCE9"/>
<dbReference type="EMBL" id="JAKOGI010000316">
    <property type="protein sequence ID" value="KAJ8437128.1"/>
    <property type="molecule type" value="Genomic_DNA"/>
</dbReference>
<reference evidence="2" key="1">
    <citation type="submission" date="2022-04" db="EMBL/GenBank/DDBJ databases">
        <title>Carnegiea gigantea Genome sequencing and assembly v2.</title>
        <authorList>
            <person name="Copetti D."/>
            <person name="Sanderson M.J."/>
            <person name="Burquez A."/>
            <person name="Wojciechowski M.F."/>
        </authorList>
    </citation>
    <scope>NUCLEOTIDE SEQUENCE</scope>
    <source>
        <strain evidence="2">SGP5-SGP5p</strain>
        <tissue evidence="2">Aerial part</tissue>
    </source>
</reference>